<feature type="transmembrane region" description="Helical" evidence="5">
    <location>
        <begin position="51"/>
        <end position="69"/>
    </location>
</feature>
<proteinExistence type="predicted"/>
<dbReference type="InterPro" id="IPR036259">
    <property type="entry name" value="MFS_trans_sf"/>
</dbReference>
<dbReference type="PANTHER" id="PTHR23294">
    <property type="entry name" value="ET TRANSLATION PRODUCT-RELATED"/>
    <property type="match status" value="1"/>
</dbReference>
<keyword evidence="4 5" id="KW-0472">Membrane</keyword>
<evidence type="ECO:0000313" key="7">
    <source>
        <dbReference type="Proteomes" id="UP000248349"/>
    </source>
</evidence>
<feature type="transmembrane region" description="Helical" evidence="5">
    <location>
        <begin position="158"/>
        <end position="183"/>
    </location>
</feature>
<dbReference type="Proteomes" id="UP000248349">
    <property type="component" value="Unassembled WGS sequence"/>
</dbReference>
<keyword evidence="2 5" id="KW-0812">Transmembrane</keyword>
<dbReference type="AlphaFoldDB" id="A0A318ZGK5"/>
<feature type="transmembrane region" description="Helical" evidence="5">
    <location>
        <begin position="89"/>
        <end position="106"/>
    </location>
</feature>
<dbReference type="RefSeq" id="XP_025432663.1">
    <property type="nucleotide sequence ID" value="XM_025574755.1"/>
</dbReference>
<accession>A0A318ZGK5</accession>
<reference evidence="6 7" key="1">
    <citation type="submission" date="2016-12" db="EMBL/GenBank/DDBJ databases">
        <title>The genomes of Aspergillus section Nigri reveals drivers in fungal speciation.</title>
        <authorList>
            <consortium name="DOE Joint Genome Institute"/>
            <person name="Vesth T.C."/>
            <person name="Nybo J."/>
            <person name="Theobald S."/>
            <person name="Brandl J."/>
            <person name="Frisvad J.C."/>
            <person name="Nielsen K.F."/>
            <person name="Lyhne E.K."/>
            <person name="Kogle M.E."/>
            <person name="Kuo A."/>
            <person name="Riley R."/>
            <person name="Clum A."/>
            <person name="Nolan M."/>
            <person name="Lipzen A."/>
            <person name="Salamov A."/>
            <person name="Henrissat B."/>
            <person name="Wiebenga A."/>
            <person name="De Vries R.P."/>
            <person name="Grigoriev I.V."/>
            <person name="Mortensen U.H."/>
            <person name="Andersen M.R."/>
            <person name="Baker S.E."/>
        </authorList>
    </citation>
    <scope>NUCLEOTIDE SEQUENCE [LARGE SCALE GENOMIC DNA]</scope>
    <source>
        <strain evidence="6 7">JOP 1030-1</strain>
    </source>
</reference>
<evidence type="ECO:0000256" key="4">
    <source>
        <dbReference type="ARBA" id="ARBA00023136"/>
    </source>
</evidence>
<feature type="transmembrane region" description="Helical" evidence="5">
    <location>
        <begin position="221"/>
        <end position="245"/>
    </location>
</feature>
<name>A0A318ZGK5_9EURO</name>
<dbReference type="SUPFAM" id="SSF103473">
    <property type="entry name" value="MFS general substrate transporter"/>
    <property type="match status" value="1"/>
</dbReference>
<dbReference type="GeneID" id="37075983"/>
<evidence type="ECO:0000256" key="3">
    <source>
        <dbReference type="ARBA" id="ARBA00022989"/>
    </source>
</evidence>
<dbReference type="OrthoDB" id="196103at2759"/>
<comment type="subcellular location">
    <subcellularLocation>
        <location evidence="1">Membrane</location>
        <topology evidence="1">Multi-pass membrane protein</topology>
    </subcellularLocation>
</comment>
<dbReference type="GO" id="GO:0016020">
    <property type="term" value="C:membrane"/>
    <property type="evidence" value="ECO:0007669"/>
    <property type="project" value="UniProtKB-SubCell"/>
</dbReference>
<dbReference type="EMBL" id="KZ821227">
    <property type="protein sequence ID" value="PYH46681.1"/>
    <property type="molecule type" value="Genomic_DNA"/>
</dbReference>
<evidence type="ECO:0000256" key="1">
    <source>
        <dbReference type="ARBA" id="ARBA00004141"/>
    </source>
</evidence>
<feature type="transmembrane region" description="Helical" evidence="5">
    <location>
        <begin position="118"/>
        <end position="138"/>
    </location>
</feature>
<dbReference type="InterPro" id="IPR051617">
    <property type="entry name" value="UNC-93-like_regulator"/>
</dbReference>
<gene>
    <name evidence="6" type="ORF">BP01DRAFT_355675</name>
</gene>
<keyword evidence="3 5" id="KW-1133">Transmembrane helix</keyword>
<evidence type="ECO:0000256" key="2">
    <source>
        <dbReference type="ARBA" id="ARBA00022692"/>
    </source>
</evidence>
<sequence>MVLMAIGFVLAWGLADSKYVKRKDGSHVIVMKNPTWKSEFMGLYDTLRTDYYILLLFPMFLTSNWFTAYQFNSVNGAYFTIRTRALNNLLYWLMQMLGAFVFGQLLDLKFLSRPTRAKLNLCILLILTMGIWGGGFAFQKTYTRETVKADTDWTSSGFVGPMFLYMFYGFYDAAFQTCAYWFMGSLTNNARKLANFAGFYKGIQSAGAAGMWRLDAEDTPFMTEFATCWALLAGSIVIASPVVFLKIKEHADMEADLRFSDETAQEVGVAVPLEEQQTMEKQDEKRVSLS</sequence>
<evidence type="ECO:0000256" key="5">
    <source>
        <dbReference type="SAM" id="Phobius"/>
    </source>
</evidence>
<organism evidence="6 7">
    <name type="scientific">Aspergillus saccharolyticus JOP 1030-1</name>
    <dbReference type="NCBI Taxonomy" id="1450539"/>
    <lineage>
        <taxon>Eukaryota</taxon>
        <taxon>Fungi</taxon>
        <taxon>Dikarya</taxon>
        <taxon>Ascomycota</taxon>
        <taxon>Pezizomycotina</taxon>
        <taxon>Eurotiomycetes</taxon>
        <taxon>Eurotiomycetidae</taxon>
        <taxon>Eurotiales</taxon>
        <taxon>Aspergillaceae</taxon>
        <taxon>Aspergillus</taxon>
        <taxon>Aspergillus subgen. Circumdati</taxon>
    </lineage>
</organism>
<protein>
    <recommendedName>
        <fullName evidence="8">MFS general substrate transporter</fullName>
    </recommendedName>
</protein>
<dbReference type="PANTHER" id="PTHR23294:SF54">
    <property type="entry name" value="DUF895 DOMAIN MEMBRANE PROTEIN (AFU_ORTHOLOGUE AFUA_8G04110)"/>
    <property type="match status" value="1"/>
</dbReference>
<evidence type="ECO:0008006" key="8">
    <source>
        <dbReference type="Google" id="ProtNLM"/>
    </source>
</evidence>
<keyword evidence="7" id="KW-1185">Reference proteome</keyword>
<evidence type="ECO:0000313" key="6">
    <source>
        <dbReference type="EMBL" id="PYH46681.1"/>
    </source>
</evidence>